<dbReference type="Proteomes" id="UP000024635">
    <property type="component" value="Unassembled WGS sequence"/>
</dbReference>
<keyword evidence="1" id="KW-1133">Transmembrane helix</keyword>
<gene>
    <name evidence="2" type="primary">Acey_s0116.g556</name>
    <name evidence="2" type="ORF">Y032_0116g556</name>
</gene>
<proteinExistence type="predicted"/>
<evidence type="ECO:0000256" key="1">
    <source>
        <dbReference type="SAM" id="Phobius"/>
    </source>
</evidence>
<reference evidence="3" key="1">
    <citation type="journal article" date="2015" name="Nat. Genet.">
        <title>The genome and transcriptome of the zoonotic hookworm Ancylostoma ceylanicum identify infection-specific gene families.</title>
        <authorList>
            <person name="Schwarz E.M."/>
            <person name="Hu Y."/>
            <person name="Antoshechkin I."/>
            <person name="Miller M.M."/>
            <person name="Sternberg P.W."/>
            <person name="Aroian R.V."/>
        </authorList>
    </citation>
    <scope>NUCLEOTIDE SEQUENCE</scope>
    <source>
        <strain evidence="3">HY135</strain>
    </source>
</reference>
<protein>
    <submittedName>
        <fullName evidence="2">Uncharacterized protein</fullName>
    </submittedName>
</protein>
<evidence type="ECO:0000313" key="2">
    <source>
        <dbReference type="EMBL" id="EYC00317.1"/>
    </source>
</evidence>
<keyword evidence="3" id="KW-1185">Reference proteome</keyword>
<feature type="transmembrane region" description="Helical" evidence="1">
    <location>
        <begin position="20"/>
        <end position="48"/>
    </location>
</feature>
<keyword evidence="1" id="KW-0812">Transmembrane</keyword>
<evidence type="ECO:0000313" key="3">
    <source>
        <dbReference type="Proteomes" id="UP000024635"/>
    </source>
</evidence>
<dbReference type="EMBL" id="JARK01001452">
    <property type="protein sequence ID" value="EYC00317.1"/>
    <property type="molecule type" value="Genomic_DNA"/>
</dbReference>
<accession>A0A016TCA8</accession>
<keyword evidence="1" id="KW-0472">Membrane</keyword>
<organism evidence="2 3">
    <name type="scientific">Ancylostoma ceylanicum</name>
    <dbReference type="NCBI Taxonomy" id="53326"/>
    <lineage>
        <taxon>Eukaryota</taxon>
        <taxon>Metazoa</taxon>
        <taxon>Ecdysozoa</taxon>
        <taxon>Nematoda</taxon>
        <taxon>Chromadorea</taxon>
        <taxon>Rhabditida</taxon>
        <taxon>Rhabditina</taxon>
        <taxon>Rhabditomorpha</taxon>
        <taxon>Strongyloidea</taxon>
        <taxon>Ancylostomatidae</taxon>
        <taxon>Ancylostomatinae</taxon>
        <taxon>Ancylostoma</taxon>
    </lineage>
</organism>
<dbReference type="AlphaFoldDB" id="A0A016TCA8"/>
<comment type="caution">
    <text evidence="2">The sequence shown here is derived from an EMBL/GenBank/DDBJ whole genome shotgun (WGS) entry which is preliminary data.</text>
</comment>
<sequence>MTVSFQPSLTKKNTVCYSTIITNCNVTVTIITIYFYFTIVTIILPLTLSKLLSYLLHSYSNDNLMENFLRLDFFLKFFFLELKRSEHEKKPDFKLSGSEAPFLQLCNTDFSAAAMIDRTSISVLENNAVPSVSFHCGMKPLVQLAKESRIFRGF</sequence>
<name>A0A016TCA8_9BILA</name>